<evidence type="ECO:0000256" key="1">
    <source>
        <dbReference type="ARBA" id="ARBA00004752"/>
    </source>
</evidence>
<dbReference type="GO" id="GO:0008360">
    <property type="term" value="P:regulation of cell shape"/>
    <property type="evidence" value="ECO:0007669"/>
    <property type="project" value="UniProtKB-UniRule"/>
</dbReference>
<dbReference type="SUPFAM" id="SSF141523">
    <property type="entry name" value="L,D-transpeptidase catalytic domain-like"/>
    <property type="match status" value="1"/>
</dbReference>
<dbReference type="InterPro" id="IPR050979">
    <property type="entry name" value="LD-transpeptidase"/>
</dbReference>
<evidence type="ECO:0000313" key="8">
    <source>
        <dbReference type="EMBL" id="SHE51782.1"/>
    </source>
</evidence>
<feature type="active site" description="Proton donor/acceptor" evidence="6">
    <location>
        <position position="391"/>
    </location>
</feature>
<keyword evidence="9" id="KW-1185">Reference proteome</keyword>
<sequence length="439" mass="49745">MKKIISKALLIFLLLFSLNVIPFTYVVANADSNENQTGNEKNQEILLNSIKFDVDFRTLFVGESFEIKVNFEPEDATNKELIWEVSNSSVVIIEDGKVTAVGVGEAIITAKSKENNDIKAECRVVVEPIKIKRITLNKNSLSLKLGEAYRLIATIEPNDATNKKVEWKSDNEKVVKVDGQGNVVALGIGKATIIAKSADEGLTASCIIDVKPPSFKDVEKKIVASIPTGVVINDTKIYKKIDKKKYIAKVKKSTNVRILDSNETWYKVKLPNGVEGWIERKYITVNIGPVLNDTLNNYELELYVNTKKFKSPTKYFIWVDIARQRTYVFSKDKYSNYKLEKNFVVATGRDVTPTIPGTYQLNGLRNKWIYFPQYETGVKYWVKIFSGYLFHSTLFAKDGVTPVNSNVGVKLSHGCIRMKEEDSYWVYKNIPSKTTIWIN</sequence>
<feature type="domain" description="L,D-TPase catalytic" evidence="7">
    <location>
        <begin position="315"/>
        <end position="439"/>
    </location>
</feature>
<accession>A0A1M4U4X1</accession>
<evidence type="ECO:0000256" key="2">
    <source>
        <dbReference type="ARBA" id="ARBA00022679"/>
    </source>
</evidence>
<dbReference type="InterPro" id="IPR038063">
    <property type="entry name" value="Transpep_catalytic_dom"/>
</dbReference>
<dbReference type="GO" id="GO:0016740">
    <property type="term" value="F:transferase activity"/>
    <property type="evidence" value="ECO:0007669"/>
    <property type="project" value="UniProtKB-KW"/>
</dbReference>
<dbReference type="GO" id="GO:0018104">
    <property type="term" value="P:peptidoglycan-protein cross-linking"/>
    <property type="evidence" value="ECO:0007669"/>
    <property type="project" value="TreeGrafter"/>
</dbReference>
<keyword evidence="5 6" id="KW-0961">Cell wall biogenesis/degradation</keyword>
<dbReference type="Gene3D" id="2.30.30.40">
    <property type="entry name" value="SH3 Domains"/>
    <property type="match status" value="1"/>
</dbReference>
<dbReference type="Gene3D" id="2.60.40.1080">
    <property type="match status" value="2"/>
</dbReference>
<proteinExistence type="predicted"/>
<dbReference type="InterPro" id="IPR008964">
    <property type="entry name" value="Invasin/intimin_cell_adhesion"/>
</dbReference>
<dbReference type="PANTHER" id="PTHR30582:SF2">
    <property type="entry name" value="L,D-TRANSPEPTIDASE YCIB-RELATED"/>
    <property type="match status" value="1"/>
</dbReference>
<keyword evidence="3 6" id="KW-0133">Cell shape</keyword>
<dbReference type="GO" id="GO:0005576">
    <property type="term" value="C:extracellular region"/>
    <property type="evidence" value="ECO:0007669"/>
    <property type="project" value="TreeGrafter"/>
</dbReference>
<evidence type="ECO:0000256" key="6">
    <source>
        <dbReference type="PROSITE-ProRule" id="PRU01373"/>
    </source>
</evidence>
<dbReference type="SUPFAM" id="SSF49373">
    <property type="entry name" value="Invasin/intimin cell-adhesion fragments"/>
    <property type="match status" value="2"/>
</dbReference>
<reference evidence="9" key="1">
    <citation type="submission" date="2016-11" db="EMBL/GenBank/DDBJ databases">
        <authorList>
            <person name="Varghese N."/>
            <person name="Submissions S."/>
        </authorList>
    </citation>
    <scope>NUCLEOTIDE SEQUENCE [LARGE SCALE GENOMIC DNA]</scope>
    <source>
        <strain evidence="9">DSM 10124</strain>
    </source>
</reference>
<dbReference type="InterPro" id="IPR003343">
    <property type="entry name" value="Big_2"/>
</dbReference>
<evidence type="ECO:0000256" key="3">
    <source>
        <dbReference type="ARBA" id="ARBA00022960"/>
    </source>
</evidence>
<dbReference type="PROSITE" id="PS52029">
    <property type="entry name" value="LD_TPASE"/>
    <property type="match status" value="1"/>
</dbReference>
<gene>
    <name evidence="8" type="ORF">SAMN02746091_00569</name>
</gene>
<dbReference type="GO" id="GO:0071972">
    <property type="term" value="F:peptidoglycan L,D-transpeptidase activity"/>
    <property type="evidence" value="ECO:0007669"/>
    <property type="project" value="TreeGrafter"/>
</dbReference>
<dbReference type="RefSeq" id="WP_073247866.1">
    <property type="nucleotide sequence ID" value="NZ_FQVG01000006.1"/>
</dbReference>
<organism evidence="8 9">
    <name type="scientific">Caloramator proteoclasticus DSM 10124</name>
    <dbReference type="NCBI Taxonomy" id="1121262"/>
    <lineage>
        <taxon>Bacteria</taxon>
        <taxon>Bacillati</taxon>
        <taxon>Bacillota</taxon>
        <taxon>Clostridia</taxon>
        <taxon>Eubacteriales</taxon>
        <taxon>Clostridiaceae</taxon>
        <taxon>Caloramator</taxon>
    </lineage>
</organism>
<evidence type="ECO:0000313" key="9">
    <source>
        <dbReference type="Proteomes" id="UP000184423"/>
    </source>
</evidence>
<name>A0A1M4U4X1_9CLOT</name>
<dbReference type="Pfam" id="PF03734">
    <property type="entry name" value="YkuD"/>
    <property type="match status" value="1"/>
</dbReference>
<dbReference type="CDD" id="cd16913">
    <property type="entry name" value="YkuD_like"/>
    <property type="match status" value="1"/>
</dbReference>
<keyword evidence="4 6" id="KW-0573">Peptidoglycan synthesis</keyword>
<dbReference type="Proteomes" id="UP000184423">
    <property type="component" value="Unassembled WGS sequence"/>
</dbReference>
<dbReference type="GO" id="GO:0071555">
    <property type="term" value="P:cell wall organization"/>
    <property type="evidence" value="ECO:0007669"/>
    <property type="project" value="UniProtKB-UniRule"/>
</dbReference>
<evidence type="ECO:0000259" key="7">
    <source>
        <dbReference type="PROSITE" id="PS52029"/>
    </source>
</evidence>
<keyword evidence="2" id="KW-0808">Transferase</keyword>
<dbReference type="AlphaFoldDB" id="A0A1M4U4X1"/>
<evidence type="ECO:0000256" key="4">
    <source>
        <dbReference type="ARBA" id="ARBA00022984"/>
    </source>
</evidence>
<dbReference type="InterPro" id="IPR003646">
    <property type="entry name" value="SH3-like_bac-type"/>
</dbReference>
<protein>
    <submittedName>
        <fullName evidence="8">SH3 domain-containing protein</fullName>
    </submittedName>
</protein>
<dbReference type="Pfam" id="PF08239">
    <property type="entry name" value="SH3_3"/>
    <property type="match status" value="1"/>
</dbReference>
<dbReference type="Gene3D" id="2.40.440.10">
    <property type="entry name" value="L,D-transpeptidase catalytic domain-like"/>
    <property type="match status" value="1"/>
</dbReference>
<dbReference type="EMBL" id="FQVG01000006">
    <property type="protein sequence ID" value="SHE51782.1"/>
    <property type="molecule type" value="Genomic_DNA"/>
</dbReference>
<feature type="active site" description="Nucleophile" evidence="6">
    <location>
        <position position="415"/>
    </location>
</feature>
<evidence type="ECO:0000256" key="5">
    <source>
        <dbReference type="ARBA" id="ARBA00023316"/>
    </source>
</evidence>
<dbReference type="PANTHER" id="PTHR30582">
    <property type="entry name" value="L,D-TRANSPEPTIDASE"/>
    <property type="match status" value="1"/>
</dbReference>
<comment type="pathway">
    <text evidence="1 6">Cell wall biogenesis; peptidoglycan biosynthesis.</text>
</comment>
<dbReference type="InterPro" id="IPR005490">
    <property type="entry name" value="LD_TPept_cat_dom"/>
</dbReference>
<dbReference type="Pfam" id="PF02368">
    <property type="entry name" value="Big_2"/>
    <property type="match status" value="2"/>
</dbReference>
<dbReference type="UniPathway" id="UPA00219"/>
<dbReference type="SMART" id="SM00635">
    <property type="entry name" value="BID_2"/>
    <property type="match status" value="2"/>
</dbReference>